<keyword evidence="5 6" id="KW-0694">RNA-binding</keyword>
<keyword evidence="2 6" id="KW-0540">Nuclease</keyword>
<gene>
    <name evidence="6 8" type="primary">rnpA</name>
    <name evidence="8" type="ORF">CMASS_10270</name>
</gene>
<dbReference type="PANTHER" id="PTHR33992">
    <property type="entry name" value="RIBONUCLEASE P PROTEIN COMPONENT"/>
    <property type="match status" value="1"/>
</dbReference>
<keyword evidence="3 6" id="KW-0255">Endonuclease</keyword>
<dbReference type="SUPFAM" id="SSF54211">
    <property type="entry name" value="Ribosomal protein S5 domain 2-like"/>
    <property type="match status" value="1"/>
</dbReference>
<keyword evidence="9" id="KW-1185">Reference proteome</keyword>
<dbReference type="GO" id="GO:0004526">
    <property type="term" value="F:ribonuclease P activity"/>
    <property type="evidence" value="ECO:0007669"/>
    <property type="project" value="UniProtKB-EC"/>
</dbReference>
<keyword evidence="1 6" id="KW-0819">tRNA processing</keyword>
<accession>A0ABY7UAP3</accession>
<proteinExistence type="inferred from homology"/>
<dbReference type="EMBL" id="CP063189">
    <property type="protein sequence ID" value="WCZ33461.1"/>
    <property type="molecule type" value="Genomic_DNA"/>
</dbReference>
<evidence type="ECO:0000256" key="2">
    <source>
        <dbReference type="ARBA" id="ARBA00022722"/>
    </source>
</evidence>
<dbReference type="InterPro" id="IPR014721">
    <property type="entry name" value="Ribsml_uS5_D2-typ_fold_subgr"/>
</dbReference>
<comment type="similarity">
    <text evidence="6">Belongs to the RnpA family.</text>
</comment>
<reference evidence="8 9" key="1">
    <citation type="submission" date="2020-10" db="EMBL/GenBank/DDBJ databases">
        <title>Complete genome sequence of Corynebacterium massiliense DSM 45435, type strain of Corynebacterium massiliense.</title>
        <authorList>
            <person name="Busche T."/>
            <person name="Kalinowski J."/>
            <person name="Ruckert C."/>
        </authorList>
    </citation>
    <scope>NUCLEOTIDE SEQUENCE [LARGE SCALE GENOMIC DNA]</scope>
    <source>
        <strain evidence="8 9">DSM 45435</strain>
    </source>
</reference>
<evidence type="ECO:0000313" key="9">
    <source>
        <dbReference type="Proteomes" id="UP001220064"/>
    </source>
</evidence>
<sequence>MLPAHHKLTSPAEFHRTIKKGSKAGSRTVVVHVLDRTATCPDAPVATTGPRFGLVVSKAVGNAVVRHRTSRRLRHVCMSLMDSPDVLPRGADVVVRALPRSGSATSEELRADIVKALRKAARRKRND</sequence>
<dbReference type="Pfam" id="PF00825">
    <property type="entry name" value="Ribonuclease_P"/>
    <property type="match status" value="1"/>
</dbReference>
<dbReference type="EC" id="3.1.26.5" evidence="6 7"/>
<evidence type="ECO:0000256" key="3">
    <source>
        <dbReference type="ARBA" id="ARBA00022759"/>
    </source>
</evidence>
<protein>
    <recommendedName>
        <fullName evidence="6 7">Ribonuclease P protein component</fullName>
        <shortName evidence="6">RNase P protein</shortName>
        <shortName evidence="6">RNaseP protein</shortName>
        <ecNumber evidence="6 7">3.1.26.5</ecNumber>
    </recommendedName>
    <alternativeName>
        <fullName evidence="6">Protein C5</fullName>
    </alternativeName>
</protein>
<evidence type="ECO:0000256" key="5">
    <source>
        <dbReference type="ARBA" id="ARBA00022884"/>
    </source>
</evidence>
<comment type="catalytic activity">
    <reaction evidence="6">
        <text>Endonucleolytic cleavage of RNA, removing 5'-extranucleotides from tRNA precursor.</text>
        <dbReference type="EC" id="3.1.26.5"/>
    </reaction>
</comment>
<comment type="subunit">
    <text evidence="6">Consists of a catalytic RNA component (M1 or rnpB) and a protein subunit.</text>
</comment>
<dbReference type="RefSeq" id="WP_022863363.1">
    <property type="nucleotide sequence ID" value="NZ_ATVG01000009.1"/>
</dbReference>
<dbReference type="InterPro" id="IPR000100">
    <property type="entry name" value="RNase_P"/>
</dbReference>
<comment type="function">
    <text evidence="6">RNaseP catalyzes the removal of the 5'-leader sequence from pre-tRNA to produce the mature 5'-terminus. It can also cleave other RNA substrates such as 4.5S RNA. The protein component plays an auxiliary but essential role in vivo by binding to the 5'-leader sequence and broadening the substrate specificity of the ribozyme.</text>
</comment>
<dbReference type="HAMAP" id="MF_00227">
    <property type="entry name" value="RNase_P"/>
    <property type="match status" value="1"/>
</dbReference>
<evidence type="ECO:0000256" key="6">
    <source>
        <dbReference type="HAMAP-Rule" id="MF_00227"/>
    </source>
</evidence>
<evidence type="ECO:0000256" key="1">
    <source>
        <dbReference type="ARBA" id="ARBA00022694"/>
    </source>
</evidence>
<evidence type="ECO:0000256" key="7">
    <source>
        <dbReference type="NCBIfam" id="TIGR00188"/>
    </source>
</evidence>
<dbReference type="PANTHER" id="PTHR33992:SF1">
    <property type="entry name" value="RIBONUCLEASE P PROTEIN COMPONENT"/>
    <property type="match status" value="1"/>
</dbReference>
<evidence type="ECO:0000313" key="8">
    <source>
        <dbReference type="EMBL" id="WCZ33461.1"/>
    </source>
</evidence>
<evidence type="ECO:0000256" key="4">
    <source>
        <dbReference type="ARBA" id="ARBA00022801"/>
    </source>
</evidence>
<dbReference type="Gene3D" id="3.30.230.10">
    <property type="match status" value="1"/>
</dbReference>
<dbReference type="InterPro" id="IPR020568">
    <property type="entry name" value="Ribosomal_Su5_D2-typ_SF"/>
</dbReference>
<keyword evidence="4 6" id="KW-0378">Hydrolase</keyword>
<dbReference type="NCBIfam" id="TIGR00188">
    <property type="entry name" value="rnpA"/>
    <property type="match status" value="1"/>
</dbReference>
<name>A0ABY7UAP3_9CORY</name>
<dbReference type="Proteomes" id="UP001220064">
    <property type="component" value="Chromosome"/>
</dbReference>
<organism evidence="8 9">
    <name type="scientific">Corynebacterium massiliense DSM 45435</name>
    <dbReference type="NCBI Taxonomy" id="1121364"/>
    <lineage>
        <taxon>Bacteria</taxon>
        <taxon>Bacillati</taxon>
        <taxon>Actinomycetota</taxon>
        <taxon>Actinomycetes</taxon>
        <taxon>Mycobacteriales</taxon>
        <taxon>Corynebacteriaceae</taxon>
        <taxon>Corynebacterium</taxon>
    </lineage>
</organism>